<keyword evidence="1" id="KW-1133">Transmembrane helix</keyword>
<sequence length="143" mass="15682">MTSSDVRRNSGYSSGPPMWRSGWILFAAVMMIFGGVMSILEGIAAIAHDDVLVVTHGYAYQFNVTSWGWIHLVLGCLVVLAGLSLIRGALWARLLGIFFAGLSVVANFIWLPHYPLWAIVLIAIDVFVIWALATADSHGHQTR</sequence>
<dbReference type="OrthoDB" id="4482242at2"/>
<evidence type="ECO:0000256" key="1">
    <source>
        <dbReference type="SAM" id="Phobius"/>
    </source>
</evidence>
<feature type="transmembrane region" description="Helical" evidence="1">
    <location>
        <begin position="66"/>
        <end position="83"/>
    </location>
</feature>
<gene>
    <name evidence="3" type="ORF">SAMN05216259_106377</name>
</gene>
<feature type="transmembrane region" description="Helical" evidence="1">
    <location>
        <begin position="21"/>
        <end position="46"/>
    </location>
</feature>
<accession>A0A1H0FPD0</accession>
<dbReference type="AlphaFoldDB" id="A0A1H0FPD0"/>
<dbReference type="STRING" id="310781.SAMN05216259_106377"/>
<keyword evidence="4" id="KW-1185">Reference proteome</keyword>
<reference evidence="3 4" key="1">
    <citation type="submission" date="2016-10" db="EMBL/GenBank/DDBJ databases">
        <authorList>
            <person name="de Groot N.N."/>
        </authorList>
    </citation>
    <scope>NUCLEOTIDE SEQUENCE [LARGE SCALE GENOMIC DNA]</scope>
    <source>
        <strain evidence="3 4">CGMCC 4.2022</strain>
    </source>
</reference>
<evidence type="ECO:0000313" key="4">
    <source>
        <dbReference type="Proteomes" id="UP000199341"/>
    </source>
</evidence>
<feature type="transmembrane region" description="Helical" evidence="1">
    <location>
        <begin position="116"/>
        <end position="135"/>
    </location>
</feature>
<name>A0A1H0FPD0_9ACTN</name>
<dbReference type="InterPro" id="IPR055568">
    <property type="entry name" value="DUF7144"/>
</dbReference>
<evidence type="ECO:0000259" key="2">
    <source>
        <dbReference type="Pfam" id="PF23636"/>
    </source>
</evidence>
<feature type="domain" description="DUF7144" evidence="2">
    <location>
        <begin position="23"/>
        <end position="135"/>
    </location>
</feature>
<keyword evidence="1" id="KW-0472">Membrane</keyword>
<dbReference type="RefSeq" id="WP_093785132.1">
    <property type="nucleotide sequence ID" value="NZ_FNIE01000006.1"/>
</dbReference>
<dbReference type="EMBL" id="FNIE01000006">
    <property type="protein sequence ID" value="SDN96548.1"/>
    <property type="molecule type" value="Genomic_DNA"/>
</dbReference>
<dbReference type="Proteomes" id="UP000199341">
    <property type="component" value="Unassembled WGS sequence"/>
</dbReference>
<organism evidence="3 4">
    <name type="scientific">Actinacidiphila guanduensis</name>
    <dbReference type="NCBI Taxonomy" id="310781"/>
    <lineage>
        <taxon>Bacteria</taxon>
        <taxon>Bacillati</taxon>
        <taxon>Actinomycetota</taxon>
        <taxon>Actinomycetes</taxon>
        <taxon>Kitasatosporales</taxon>
        <taxon>Streptomycetaceae</taxon>
        <taxon>Actinacidiphila</taxon>
    </lineage>
</organism>
<feature type="transmembrane region" description="Helical" evidence="1">
    <location>
        <begin position="90"/>
        <end position="110"/>
    </location>
</feature>
<protein>
    <recommendedName>
        <fullName evidence="2">DUF7144 domain-containing protein</fullName>
    </recommendedName>
</protein>
<evidence type="ECO:0000313" key="3">
    <source>
        <dbReference type="EMBL" id="SDN96548.1"/>
    </source>
</evidence>
<proteinExistence type="predicted"/>
<dbReference type="Pfam" id="PF23636">
    <property type="entry name" value="DUF7144"/>
    <property type="match status" value="1"/>
</dbReference>
<keyword evidence="1" id="KW-0812">Transmembrane</keyword>